<proteinExistence type="predicted"/>
<comment type="caution">
    <text evidence="1">The sequence shown here is derived from an EMBL/GenBank/DDBJ whole genome shotgun (WGS) entry which is preliminary data.</text>
</comment>
<sequence>MVEEKTDSKSTEKILALLERPEMEEAVANLAELLIAMNESGLLDLLKVLADRGVLESLMKYLMTPDFLRMADKLDKYVHVLEESGEILITEEKARTGIGGLLKAMRDPAVQVGLTKLIKLLKFLGTVKEQ</sequence>
<gene>
    <name evidence="1" type="ORF">ENW83_06615</name>
</gene>
<dbReference type="EMBL" id="DTLS01000187">
    <property type="protein sequence ID" value="HGZ60846.1"/>
    <property type="molecule type" value="Genomic_DNA"/>
</dbReference>
<reference evidence="1" key="1">
    <citation type="journal article" date="2020" name="mSystems">
        <title>Genome- and Community-Level Interaction Insights into Carbon Utilization and Element Cycling Functions of Hydrothermarchaeota in Hydrothermal Sediment.</title>
        <authorList>
            <person name="Zhou Z."/>
            <person name="Liu Y."/>
            <person name="Xu W."/>
            <person name="Pan J."/>
            <person name="Luo Z.H."/>
            <person name="Li M."/>
        </authorList>
    </citation>
    <scope>NUCLEOTIDE SEQUENCE [LARGE SCALE GENOMIC DNA]</scope>
    <source>
        <strain evidence="1">SpSt-885</strain>
    </source>
</reference>
<dbReference type="InterPro" id="IPR012440">
    <property type="entry name" value="DUF1641"/>
</dbReference>
<name>A0A7J3SMN5_9CREN</name>
<organism evidence="1">
    <name type="scientific">Fervidicoccus fontis</name>
    <dbReference type="NCBI Taxonomy" id="683846"/>
    <lineage>
        <taxon>Archaea</taxon>
        <taxon>Thermoproteota</taxon>
        <taxon>Thermoprotei</taxon>
        <taxon>Fervidicoccales</taxon>
        <taxon>Fervidicoccaceae</taxon>
        <taxon>Fervidicoccus</taxon>
    </lineage>
</organism>
<accession>A0A7J3SMN5</accession>
<dbReference type="AlphaFoldDB" id="A0A7J3SMN5"/>
<dbReference type="Pfam" id="PF07849">
    <property type="entry name" value="DUF1641"/>
    <property type="match status" value="1"/>
</dbReference>
<protein>
    <submittedName>
        <fullName evidence="1">DUF1641 domain-containing protein</fullName>
    </submittedName>
</protein>
<evidence type="ECO:0000313" key="1">
    <source>
        <dbReference type="EMBL" id="HGZ60846.1"/>
    </source>
</evidence>